<name>A0A9D1YPP8_9FIRM</name>
<dbReference type="InterPro" id="IPR029062">
    <property type="entry name" value="Class_I_gatase-like"/>
</dbReference>
<dbReference type="Pfam" id="PF01965">
    <property type="entry name" value="DJ-1_PfpI"/>
    <property type="match status" value="1"/>
</dbReference>
<dbReference type="NCBIfam" id="TIGR01383">
    <property type="entry name" value="not_thiJ"/>
    <property type="match status" value="1"/>
</dbReference>
<dbReference type="EMBL" id="DXDD01000090">
    <property type="protein sequence ID" value="HIY60432.1"/>
    <property type="molecule type" value="Genomic_DNA"/>
</dbReference>
<feature type="domain" description="DJ-1/PfpI" evidence="1">
    <location>
        <begin position="3"/>
        <end position="164"/>
    </location>
</feature>
<evidence type="ECO:0000259" key="1">
    <source>
        <dbReference type="Pfam" id="PF01965"/>
    </source>
</evidence>
<dbReference type="InterPro" id="IPR050325">
    <property type="entry name" value="Prot/Nucl_acid_deglycase"/>
</dbReference>
<dbReference type="PANTHER" id="PTHR48094">
    <property type="entry name" value="PROTEIN/NUCLEIC ACID DEGLYCASE DJ-1-RELATED"/>
    <property type="match status" value="1"/>
</dbReference>
<evidence type="ECO:0000313" key="3">
    <source>
        <dbReference type="Proteomes" id="UP000824007"/>
    </source>
</evidence>
<dbReference type="PANTHER" id="PTHR48094:SF12">
    <property type="entry name" value="PARKINSON DISEASE PROTEIN 7 HOMOLOG"/>
    <property type="match status" value="1"/>
</dbReference>
<gene>
    <name evidence="2" type="ORF">H9831_07120</name>
</gene>
<organism evidence="2 3">
    <name type="scientific">Candidatus Eisenbergiella pullistercoris</name>
    <dbReference type="NCBI Taxonomy" id="2838555"/>
    <lineage>
        <taxon>Bacteria</taxon>
        <taxon>Bacillati</taxon>
        <taxon>Bacillota</taxon>
        <taxon>Clostridia</taxon>
        <taxon>Lachnospirales</taxon>
        <taxon>Lachnospiraceae</taxon>
        <taxon>Eisenbergiella</taxon>
    </lineage>
</organism>
<dbReference type="Gene3D" id="3.40.50.880">
    <property type="match status" value="1"/>
</dbReference>
<evidence type="ECO:0000313" key="2">
    <source>
        <dbReference type="EMBL" id="HIY60432.1"/>
    </source>
</evidence>
<reference evidence="2" key="1">
    <citation type="journal article" date="2021" name="PeerJ">
        <title>Extensive microbial diversity within the chicken gut microbiome revealed by metagenomics and culture.</title>
        <authorList>
            <person name="Gilroy R."/>
            <person name="Ravi A."/>
            <person name="Getino M."/>
            <person name="Pursley I."/>
            <person name="Horton D.L."/>
            <person name="Alikhan N.F."/>
            <person name="Baker D."/>
            <person name="Gharbi K."/>
            <person name="Hall N."/>
            <person name="Watson M."/>
            <person name="Adriaenssens E.M."/>
            <person name="Foster-Nyarko E."/>
            <person name="Jarju S."/>
            <person name="Secka A."/>
            <person name="Antonio M."/>
            <person name="Oren A."/>
            <person name="Chaudhuri R.R."/>
            <person name="La Ragione R."/>
            <person name="Hildebrand F."/>
            <person name="Pallen M.J."/>
        </authorList>
    </citation>
    <scope>NUCLEOTIDE SEQUENCE</scope>
    <source>
        <strain evidence="2">ChiSxjej3B15-24422</strain>
    </source>
</reference>
<dbReference type="AlphaFoldDB" id="A0A9D1YPP8"/>
<dbReference type="SUPFAM" id="SSF52317">
    <property type="entry name" value="Class I glutamine amidotransferase-like"/>
    <property type="match status" value="1"/>
</dbReference>
<dbReference type="Proteomes" id="UP000824007">
    <property type="component" value="Unassembled WGS sequence"/>
</dbReference>
<dbReference type="InterPro" id="IPR006287">
    <property type="entry name" value="DJ-1"/>
</dbReference>
<dbReference type="CDD" id="cd03135">
    <property type="entry name" value="GATase1_DJ-1"/>
    <property type="match status" value="1"/>
</dbReference>
<reference evidence="2" key="2">
    <citation type="submission" date="2021-04" db="EMBL/GenBank/DDBJ databases">
        <authorList>
            <person name="Gilroy R."/>
        </authorList>
    </citation>
    <scope>NUCLEOTIDE SEQUENCE</scope>
    <source>
        <strain evidence="2">ChiSxjej3B15-24422</strain>
    </source>
</reference>
<accession>A0A9D1YPP8</accession>
<proteinExistence type="predicted"/>
<protein>
    <submittedName>
        <fullName evidence="2">DJ-1/PfpI family protein</fullName>
    </submittedName>
</protein>
<dbReference type="GO" id="GO:0005737">
    <property type="term" value="C:cytoplasm"/>
    <property type="evidence" value="ECO:0007669"/>
    <property type="project" value="TreeGrafter"/>
</dbReference>
<comment type="caution">
    <text evidence="2">The sequence shown here is derived from an EMBL/GenBank/DDBJ whole genome shotgun (WGS) entry which is preliminary data.</text>
</comment>
<dbReference type="InterPro" id="IPR002818">
    <property type="entry name" value="DJ-1/PfpI"/>
</dbReference>
<sequence>MSRIGVFFADGYEEIEALTVVDLARRAGIEVRMISVEDKEASEGSHGITVRMDEKLSETDFSGLDMLVLPGGKKGTQGLEACGALMEQLDAFYGAGKPVAAICAAPSIFGHRGYLKGRRATSYPSFEEHLDGAQVTRAAAETDGNVITGRGMGCSIPFALAVVEYLAGKAEADRVAESVVYPG</sequence>